<dbReference type="InterPro" id="IPR036383">
    <property type="entry name" value="TSP1_rpt_sf"/>
</dbReference>
<dbReference type="EMBL" id="CDMY01000341">
    <property type="protein sequence ID" value="CEM03462.1"/>
    <property type="molecule type" value="Genomic_DNA"/>
</dbReference>
<dbReference type="InterPro" id="IPR003582">
    <property type="entry name" value="ShKT_dom"/>
</dbReference>
<dbReference type="Proteomes" id="UP000041254">
    <property type="component" value="Unassembled WGS sequence"/>
</dbReference>
<gene>
    <name evidence="3" type="ORF">Vbra_13927</name>
</gene>
<accession>A0A0G4EWU8</accession>
<dbReference type="Pfam" id="PF01549">
    <property type="entry name" value="ShK"/>
    <property type="match status" value="1"/>
</dbReference>
<dbReference type="PROSITE" id="PS50092">
    <property type="entry name" value="TSP1"/>
    <property type="match status" value="1"/>
</dbReference>
<reference evidence="3 4" key="1">
    <citation type="submission" date="2014-11" db="EMBL/GenBank/DDBJ databases">
        <authorList>
            <person name="Zhu J."/>
            <person name="Qi W."/>
            <person name="Song R."/>
        </authorList>
    </citation>
    <scope>NUCLEOTIDE SEQUENCE [LARGE SCALE GENOMIC DNA]</scope>
</reference>
<name>A0A0G4EWU8_VITBC</name>
<dbReference type="SMART" id="SM00254">
    <property type="entry name" value="ShKT"/>
    <property type="match status" value="1"/>
</dbReference>
<dbReference type="AlphaFoldDB" id="A0A0G4EWU8"/>
<feature type="domain" description="ShKT" evidence="2">
    <location>
        <begin position="597"/>
        <end position="639"/>
    </location>
</feature>
<protein>
    <recommendedName>
        <fullName evidence="2">ShKT domain-containing protein</fullName>
    </recommendedName>
</protein>
<dbReference type="InterPro" id="IPR000884">
    <property type="entry name" value="TSP1_rpt"/>
</dbReference>
<evidence type="ECO:0000259" key="2">
    <source>
        <dbReference type="SMART" id="SM00254"/>
    </source>
</evidence>
<keyword evidence="4" id="KW-1185">Reference proteome</keyword>
<feature type="region of interest" description="Disordered" evidence="1">
    <location>
        <begin position="48"/>
        <end position="76"/>
    </location>
</feature>
<proteinExistence type="predicted"/>
<dbReference type="InParanoid" id="A0A0G4EWU8"/>
<evidence type="ECO:0000256" key="1">
    <source>
        <dbReference type="SAM" id="MobiDB-lite"/>
    </source>
</evidence>
<dbReference type="VEuPathDB" id="CryptoDB:Vbra_13927"/>
<dbReference type="Gene3D" id="2.20.100.10">
    <property type="entry name" value="Thrombospondin type-1 (TSP1) repeat"/>
    <property type="match status" value="1"/>
</dbReference>
<sequence>MGCGYWRIVRGGSDGVDIERFAAYTIADVSKIKGECRLDEWTEWSSCSARSPCQPGKQTRTRPVRELPSGVTRSSPKDVLDSVCGANRTEERECRGAGVCEGLDVEVYGYYGASGKARDIREGGAHVKTFWSPSVSVSCEERTRQSLGDYHALIMSGHIRVPHDGLYALRYSLQKGFGDIEINGKEVITMEGYRTLADIGVGSAYMREGLNPTTITLVNGGMDQCDTYDITITRGCQPCTEGYSIHSWDLVKDGLSCKRACGCDEATKTCDVCCQVDVDQRTCHTHQINKCSHSEGFDVVQTATKTNASGRSLSQSSSPSYLPLSADPAIMEHNSGREPPLIGHMQQRSYHSETPAYGSGKGWCSSSRFRFSIDGVREGEKASLSELTFFTRWQAKGDHAFSFDTYSIPKPAKVVAIGQETTVVATPDNPTGSVSGPDVLFDRRVDTDWATRDFRDVVIEVTFDGAVNVTGYTLWTGGRQTSSDPKSWRIEYGGGAGGIEWRTCHEGQPYAVPLDRRRSYGLFVPGEGVRAIRSLDGEDGGFPLTSVVKFSTSAISQGSFAAPAAGSHQLRVIVENGVETQLAIAGCGADGLFRESSCEDSLGVEKCAEYGEWNLCTHEKEDYREFMHKYCAKTCGVCSNRDYVLSPIVSFSHQGLVDVAIKTSARCDRDTAPFVELRMASHWDAVVELFTVIDGSGNPTAAASLIDTKTAIVHDSVADSLNQLHMQFVSGNSSLVRVTVPPVSFSAVNLPSWHLSPQDPLILEAIQPINRSQLLLGAPQIDRDFVAEASLRLVVKSEADQGACVGLAAGSVTLEICNTAADQRSLVFTDNKERISWSYVDLFEYTEVSLSRFGSTIHAKYRPRGEGRWAILGETPIGGSTRRVGSFIAPLAPSREDRVPVDVGITFSADRRHRSAAVSSWSLQAINGADA</sequence>
<evidence type="ECO:0000313" key="3">
    <source>
        <dbReference type="EMBL" id="CEM03462.1"/>
    </source>
</evidence>
<organism evidence="3 4">
    <name type="scientific">Vitrella brassicaformis (strain CCMP3155)</name>
    <dbReference type="NCBI Taxonomy" id="1169540"/>
    <lineage>
        <taxon>Eukaryota</taxon>
        <taxon>Sar</taxon>
        <taxon>Alveolata</taxon>
        <taxon>Colpodellida</taxon>
        <taxon>Vitrellaceae</taxon>
        <taxon>Vitrella</taxon>
    </lineage>
</organism>
<dbReference type="Gene3D" id="1.10.10.1940">
    <property type="match status" value="1"/>
</dbReference>
<evidence type="ECO:0000313" key="4">
    <source>
        <dbReference type="Proteomes" id="UP000041254"/>
    </source>
</evidence>